<feature type="domain" description="XdhC- CoxI" evidence="1">
    <location>
        <begin position="20"/>
        <end position="86"/>
    </location>
</feature>
<dbReference type="InterPro" id="IPR027051">
    <property type="entry name" value="XdhC_Rossmann_dom"/>
</dbReference>
<dbReference type="InterPro" id="IPR052698">
    <property type="entry name" value="MoCofactor_Util/Proc"/>
</dbReference>
<dbReference type="Pfam" id="PF02625">
    <property type="entry name" value="XdhC_CoxI"/>
    <property type="match status" value="1"/>
</dbReference>
<proteinExistence type="predicted"/>
<accession>A0A1X7I2T1</accession>
<dbReference type="EMBL" id="FXAY01000001">
    <property type="protein sequence ID" value="SMG08744.1"/>
    <property type="molecule type" value="Genomic_DNA"/>
</dbReference>
<protein>
    <submittedName>
        <fullName evidence="3">Xanthine dehydrogenase accessory factor</fullName>
    </submittedName>
</protein>
<dbReference type="InterPro" id="IPR003777">
    <property type="entry name" value="XdhC_CoxI"/>
</dbReference>
<feature type="domain" description="XdhC Rossmann" evidence="2">
    <location>
        <begin position="219"/>
        <end position="361"/>
    </location>
</feature>
<dbReference type="Pfam" id="PF13478">
    <property type="entry name" value="XdhC_C"/>
    <property type="match status" value="1"/>
</dbReference>
<dbReference type="AlphaFoldDB" id="A0A1X7I2T1"/>
<evidence type="ECO:0000259" key="2">
    <source>
        <dbReference type="Pfam" id="PF13478"/>
    </source>
</evidence>
<dbReference type="PANTHER" id="PTHR30388:SF4">
    <property type="entry name" value="MOLYBDENUM COFACTOR INSERTION CHAPERONE PAOD"/>
    <property type="match status" value="1"/>
</dbReference>
<dbReference type="PANTHER" id="PTHR30388">
    <property type="entry name" value="ALDEHYDE OXIDOREDUCTASE MOLYBDENUM COFACTOR ASSEMBLY PROTEIN"/>
    <property type="match status" value="1"/>
</dbReference>
<dbReference type="STRING" id="150121.SAMN06296010_0138"/>
<name>A0A1X7I2T1_9MICO</name>
<evidence type="ECO:0000313" key="4">
    <source>
        <dbReference type="Proteomes" id="UP000193244"/>
    </source>
</evidence>
<gene>
    <name evidence="3" type="ORF">SAMN06296010_0138</name>
</gene>
<evidence type="ECO:0000313" key="3">
    <source>
        <dbReference type="EMBL" id="SMG08744.1"/>
    </source>
</evidence>
<keyword evidence="4" id="KW-1185">Reference proteome</keyword>
<evidence type="ECO:0000259" key="1">
    <source>
        <dbReference type="Pfam" id="PF02625"/>
    </source>
</evidence>
<dbReference type="Proteomes" id="UP000193244">
    <property type="component" value="Unassembled WGS sequence"/>
</dbReference>
<reference evidence="4" key="1">
    <citation type="submission" date="2017-04" db="EMBL/GenBank/DDBJ databases">
        <authorList>
            <person name="Varghese N."/>
            <person name="Submissions S."/>
        </authorList>
    </citation>
    <scope>NUCLEOTIDE SEQUENCE [LARGE SCALE GENOMIC DNA]</scope>
    <source>
        <strain evidence="4">VKM Ac-2510</strain>
    </source>
</reference>
<organism evidence="3 4">
    <name type="scientific">Agreia pratensis</name>
    <dbReference type="NCBI Taxonomy" id="150121"/>
    <lineage>
        <taxon>Bacteria</taxon>
        <taxon>Bacillati</taxon>
        <taxon>Actinomycetota</taxon>
        <taxon>Actinomycetes</taxon>
        <taxon>Micrococcales</taxon>
        <taxon>Microbacteriaceae</taxon>
        <taxon>Agreia</taxon>
    </lineage>
</organism>
<dbReference type="Gene3D" id="3.40.50.720">
    <property type="entry name" value="NAD(P)-binding Rossmann-like Domain"/>
    <property type="match status" value="1"/>
</dbReference>
<sequence length="391" mass="40562">MLEAESDPMLDIAADLLEALGAGRRLAVATVTTVDGSAPRALGTSMAVDDQGRVLGSISGGCVEGAVYQAAEGVLETGVPALAEFGFTDGDAFEAGLSCGGRIEVFVHEITTGGCRGELDPRVLRELDPRVLRELEATRDGRPAGIAIVVAGRAAGTVIAATAAPSDIERDGLDRAAAQRILHELTARVSSGVSGTLDVDCNGDALRVLFVVAATAPRMIIFGAVDFSAALADASSLLGYHVTVCDARPLFATPQRFPSADEVVVAWPSEYLRQTHTDSRTVICVLTHDEKFDVPLLREALRLPVAFVGAMASRSTHERRIRALESAGVSAEQLARLHSPIGLDLGGSTPQETAVSILAEVIAARTGAGGASLRSQTGPIHRTAAIRAAGS</sequence>